<protein>
    <submittedName>
        <fullName evidence="6">Class A sortase SrtA</fullName>
    </submittedName>
</protein>
<dbReference type="EMBL" id="NEFX01000003">
    <property type="protein sequence ID" value="OTW32033.1"/>
    <property type="molecule type" value="Genomic_DNA"/>
</dbReference>
<evidence type="ECO:0000256" key="3">
    <source>
        <dbReference type="ARBA" id="ARBA00022807"/>
    </source>
</evidence>
<feature type="active site" description="Proton donor/acceptor" evidence="4">
    <location>
        <position position="115"/>
    </location>
</feature>
<evidence type="ECO:0000313" key="6">
    <source>
        <dbReference type="EMBL" id="NJI02732.1"/>
    </source>
</evidence>
<accession>A0A242VI51</accession>
<reference evidence="6" key="2">
    <citation type="submission" date="2019-11" db="EMBL/GenBank/DDBJ databases">
        <title>Whole genome comparisons of Staphylococcus agnetis isolates from cattle and chickens.</title>
        <authorList>
            <person name="Rhoads D."/>
            <person name="Shwani A."/>
            <person name="Adkins P."/>
            <person name="Calcutt M."/>
            <person name="Middleton J."/>
        </authorList>
    </citation>
    <scope>NUCLEOTIDE SEQUENCE</scope>
    <source>
        <strain evidence="6">1387</strain>
    </source>
</reference>
<gene>
    <name evidence="6" type="primary">srtA</name>
    <name evidence="7" type="ORF">B9M88_02840</name>
    <name evidence="6" type="ORF">GLV84_07820</name>
</gene>
<evidence type="ECO:0000256" key="2">
    <source>
        <dbReference type="ARBA" id="ARBA00022801"/>
    </source>
</evidence>
<dbReference type="NCBIfam" id="TIGR01076">
    <property type="entry name" value="sortase_fam"/>
    <property type="match status" value="1"/>
</dbReference>
<organism evidence="6 9">
    <name type="scientific">Staphylococcus agnetis</name>
    <dbReference type="NCBI Taxonomy" id="985762"/>
    <lineage>
        <taxon>Bacteria</taxon>
        <taxon>Bacillati</taxon>
        <taxon>Bacillota</taxon>
        <taxon>Bacilli</taxon>
        <taxon>Bacillales</taxon>
        <taxon>Staphylococcaceae</taxon>
        <taxon>Staphylococcus</taxon>
    </lineage>
</organism>
<sequence>MKRLSRVMMPLIGVLLILGGLYLAFRPQIDTYFTKKENDKKIEQYESNQKKATAPQQIEIPKDKSQVAGVLSIPSVDINEPVYPGPATPQQLERGVSFAEERESLSDQNIAIAGHTDYALNYQFTKLHDAKKGDDVFFTVGKEKRKYKITSIKDVDPYAVEVLNEMKKDKHQLTLITCDDYDEKTGKWLKRSIYVAEQVA</sequence>
<name>A0A242VI51_9STAP</name>
<reference evidence="7 8" key="1">
    <citation type="submission" date="2017-04" db="EMBL/GenBank/DDBJ databases">
        <title>Staphylococcus agnetis, a potential pathogen in the broiler production.</title>
        <authorList>
            <person name="Poulsen L."/>
        </authorList>
    </citation>
    <scope>NUCLEOTIDE SEQUENCE [LARGE SCALE GENOMIC DNA]</scope>
    <source>
        <strain evidence="7 8">723_310714_2_2_spleen</strain>
    </source>
</reference>
<dbReference type="InterPro" id="IPR005754">
    <property type="entry name" value="Sortase"/>
</dbReference>
<dbReference type="KEGG" id="sagq:EP23_07820"/>
<dbReference type="EMBL" id="WMFL01000079">
    <property type="protein sequence ID" value="NJI02732.1"/>
    <property type="molecule type" value="Genomic_DNA"/>
</dbReference>
<dbReference type="AlphaFoldDB" id="A0A242VI51"/>
<keyword evidence="3" id="KW-0788">Thiol protease</keyword>
<keyword evidence="5" id="KW-0472">Membrane</keyword>
<dbReference type="CDD" id="cd06165">
    <property type="entry name" value="Sortase_A"/>
    <property type="match status" value="1"/>
</dbReference>
<dbReference type="Proteomes" id="UP000195208">
    <property type="component" value="Unassembled WGS sequence"/>
</dbReference>
<dbReference type="Proteomes" id="UP000646308">
    <property type="component" value="Unassembled WGS sequence"/>
</dbReference>
<dbReference type="OrthoDB" id="2987398at2"/>
<dbReference type="Pfam" id="PF04203">
    <property type="entry name" value="Sortase"/>
    <property type="match status" value="1"/>
</dbReference>
<evidence type="ECO:0000256" key="5">
    <source>
        <dbReference type="SAM" id="Phobius"/>
    </source>
</evidence>
<dbReference type="SUPFAM" id="SSF63817">
    <property type="entry name" value="Sortase"/>
    <property type="match status" value="1"/>
</dbReference>
<evidence type="ECO:0000313" key="7">
    <source>
        <dbReference type="EMBL" id="OTW32033.1"/>
    </source>
</evidence>
<comment type="caution">
    <text evidence="6">The sequence shown here is derived from an EMBL/GenBank/DDBJ whole genome shotgun (WGS) entry which is preliminary data.</text>
</comment>
<feature type="transmembrane region" description="Helical" evidence="5">
    <location>
        <begin position="7"/>
        <end position="25"/>
    </location>
</feature>
<evidence type="ECO:0000256" key="1">
    <source>
        <dbReference type="ARBA" id="ARBA00022670"/>
    </source>
</evidence>
<keyword evidence="8" id="KW-1185">Reference proteome</keyword>
<proteinExistence type="predicted"/>
<feature type="active site" description="Acyl-thioester intermediate" evidence="4">
    <location>
        <position position="178"/>
    </location>
</feature>
<keyword evidence="5" id="KW-0812">Transmembrane</keyword>
<dbReference type="InterPro" id="IPR042007">
    <property type="entry name" value="Sortase_A"/>
</dbReference>
<keyword evidence="2" id="KW-0378">Hydrolase</keyword>
<dbReference type="Gene3D" id="2.40.260.10">
    <property type="entry name" value="Sortase"/>
    <property type="match status" value="1"/>
</dbReference>
<dbReference type="GO" id="GO:0008234">
    <property type="term" value="F:cysteine-type peptidase activity"/>
    <property type="evidence" value="ECO:0007669"/>
    <property type="project" value="UniProtKB-KW"/>
</dbReference>
<evidence type="ECO:0000313" key="9">
    <source>
        <dbReference type="Proteomes" id="UP000646308"/>
    </source>
</evidence>
<dbReference type="GO" id="GO:0006508">
    <property type="term" value="P:proteolysis"/>
    <property type="evidence" value="ECO:0007669"/>
    <property type="project" value="UniProtKB-KW"/>
</dbReference>
<keyword evidence="5" id="KW-1133">Transmembrane helix</keyword>
<evidence type="ECO:0000256" key="4">
    <source>
        <dbReference type="PIRSR" id="PIRSR605754-1"/>
    </source>
</evidence>
<dbReference type="RefSeq" id="WP_060551757.1">
    <property type="nucleotide sequence ID" value="NZ_CP009623.1"/>
</dbReference>
<evidence type="ECO:0000313" key="8">
    <source>
        <dbReference type="Proteomes" id="UP000195208"/>
    </source>
</evidence>
<dbReference type="GeneID" id="57692489"/>
<dbReference type="InterPro" id="IPR023365">
    <property type="entry name" value="Sortase_dom-sf"/>
</dbReference>
<keyword evidence="1" id="KW-0645">Protease</keyword>